<keyword evidence="2" id="KW-1185">Reference proteome</keyword>
<gene>
    <name evidence="1" type="ORF">DERP_005224</name>
</gene>
<protein>
    <submittedName>
        <fullName evidence="1">Uncharacterized protein</fullName>
    </submittedName>
</protein>
<evidence type="ECO:0000313" key="2">
    <source>
        <dbReference type="Proteomes" id="UP000887458"/>
    </source>
</evidence>
<evidence type="ECO:0000313" key="1">
    <source>
        <dbReference type="EMBL" id="KAH9423644.1"/>
    </source>
</evidence>
<sequence>MTNQKLIIILISNWFQKSVLIQIFIIKFEPSETNQSIQFDFISPLHFIINKSNDDDHHFFLLAAKRIMMNI</sequence>
<reference evidence="1 2" key="2">
    <citation type="journal article" date="2022" name="Mol. Biol. Evol.">
        <title>Comparative Genomics Reveals Insights into the Divergent Evolution of Astigmatic Mites and Household Pest Adaptations.</title>
        <authorList>
            <person name="Xiong Q."/>
            <person name="Wan A.T."/>
            <person name="Liu X."/>
            <person name="Fung C.S."/>
            <person name="Xiao X."/>
            <person name="Malainual N."/>
            <person name="Hou J."/>
            <person name="Wang L."/>
            <person name="Wang M."/>
            <person name="Yang K.Y."/>
            <person name="Cui Y."/>
            <person name="Leung E.L."/>
            <person name="Nong W."/>
            <person name="Shin S.K."/>
            <person name="Au S.W."/>
            <person name="Jeong K.Y."/>
            <person name="Chew F.T."/>
            <person name="Hui J.H."/>
            <person name="Leung T.F."/>
            <person name="Tungtrongchitr A."/>
            <person name="Zhong N."/>
            <person name="Liu Z."/>
            <person name="Tsui S.K."/>
        </authorList>
    </citation>
    <scope>NUCLEOTIDE SEQUENCE [LARGE SCALE GENOMIC DNA]</scope>
    <source>
        <strain evidence="1">Derp</strain>
    </source>
</reference>
<organism evidence="1 2">
    <name type="scientific">Dermatophagoides pteronyssinus</name>
    <name type="common">European house dust mite</name>
    <dbReference type="NCBI Taxonomy" id="6956"/>
    <lineage>
        <taxon>Eukaryota</taxon>
        <taxon>Metazoa</taxon>
        <taxon>Ecdysozoa</taxon>
        <taxon>Arthropoda</taxon>
        <taxon>Chelicerata</taxon>
        <taxon>Arachnida</taxon>
        <taxon>Acari</taxon>
        <taxon>Acariformes</taxon>
        <taxon>Sarcoptiformes</taxon>
        <taxon>Astigmata</taxon>
        <taxon>Psoroptidia</taxon>
        <taxon>Analgoidea</taxon>
        <taxon>Pyroglyphidae</taxon>
        <taxon>Dermatophagoidinae</taxon>
        <taxon>Dermatophagoides</taxon>
    </lineage>
</organism>
<dbReference type="EMBL" id="NJHN03000031">
    <property type="protein sequence ID" value="KAH9423644.1"/>
    <property type="molecule type" value="Genomic_DNA"/>
</dbReference>
<proteinExistence type="predicted"/>
<accession>A0ABQ8JM74</accession>
<reference evidence="1 2" key="1">
    <citation type="journal article" date="2018" name="J. Allergy Clin. Immunol.">
        <title>High-quality assembly of Dermatophagoides pteronyssinus genome and transcriptome reveals a wide range of novel allergens.</title>
        <authorList>
            <person name="Liu X.Y."/>
            <person name="Yang K.Y."/>
            <person name="Wang M.Q."/>
            <person name="Kwok J.S."/>
            <person name="Zeng X."/>
            <person name="Yang Z."/>
            <person name="Xiao X.J."/>
            <person name="Lau C.P."/>
            <person name="Li Y."/>
            <person name="Huang Z.M."/>
            <person name="Ba J.G."/>
            <person name="Yim A.K."/>
            <person name="Ouyang C.Y."/>
            <person name="Ngai S.M."/>
            <person name="Chan T.F."/>
            <person name="Leung E.L."/>
            <person name="Liu L."/>
            <person name="Liu Z.G."/>
            <person name="Tsui S.K."/>
        </authorList>
    </citation>
    <scope>NUCLEOTIDE SEQUENCE [LARGE SCALE GENOMIC DNA]</scope>
    <source>
        <strain evidence="1">Derp</strain>
    </source>
</reference>
<name>A0ABQ8JM74_DERPT</name>
<dbReference type="Proteomes" id="UP000887458">
    <property type="component" value="Unassembled WGS sequence"/>
</dbReference>
<comment type="caution">
    <text evidence="1">The sequence shown here is derived from an EMBL/GenBank/DDBJ whole genome shotgun (WGS) entry which is preliminary data.</text>
</comment>